<gene>
    <name evidence="5" type="ORF">RHSIM_Rhsim05G0233900</name>
</gene>
<dbReference type="Gene3D" id="1.20.920.10">
    <property type="entry name" value="Bromodomain-like"/>
    <property type="match status" value="1"/>
</dbReference>
<organism evidence="5 6">
    <name type="scientific">Rhododendron simsii</name>
    <name type="common">Sims's rhododendron</name>
    <dbReference type="NCBI Taxonomy" id="118357"/>
    <lineage>
        <taxon>Eukaryota</taxon>
        <taxon>Viridiplantae</taxon>
        <taxon>Streptophyta</taxon>
        <taxon>Embryophyta</taxon>
        <taxon>Tracheophyta</taxon>
        <taxon>Spermatophyta</taxon>
        <taxon>Magnoliopsida</taxon>
        <taxon>eudicotyledons</taxon>
        <taxon>Gunneridae</taxon>
        <taxon>Pentapetalae</taxon>
        <taxon>asterids</taxon>
        <taxon>Ericales</taxon>
        <taxon>Ericaceae</taxon>
        <taxon>Ericoideae</taxon>
        <taxon>Rhodoreae</taxon>
        <taxon>Rhododendron</taxon>
    </lineage>
</organism>
<dbReference type="SUPFAM" id="SSF47370">
    <property type="entry name" value="Bromodomain"/>
    <property type="match status" value="1"/>
</dbReference>
<accession>A0A834GZ26</accession>
<sequence length="694" mass="78233">MQLYNRKIQRSMWRDGGHRFRRSPRISALDAWKYSEKEEDHHHQRPPSGAKRKLHEHSAEHQNHEGLSTNSEEPLVAKGKESTKFDDHVTSAGQSSAISPVSFMPEKHILELVVDILQRRDTYEIFGEPVDPKEVEDYYEIIEEPMDFGTMRAKLHEGLYKTLEQFENDAFLIPRNAMHFNSMATIYFRQARAIYELAKKVFHLLKTAPEKLELEFPVTRRRSCRRPKGEGKSLNFNSCRRVTTNFKTKSSSSCPSNLGRSVRDGRRSNIVEANRRSTYRPLMSFQNENDSIVSTVCSEPKLLAQANQRDISYQESLMLFAKDLGPTAQMIANRKLKGLSKDSLIFHAPPSNNRDQTSTCPFPAAFVSAQKGPATLDTPIANPSHEFFDSLHERCSKLETTPDIIDLTSVHDGEKANTNNAIIGQCATNKKGARMGNYSALICKVATNNTRDTCNQSSLLGKVGFNIEDSTRLKCDWMKSFDISDSDNKIHEKEINKIHQSLFTSTSRAEEFSSSATGIHDASKKSIALTLDSGKMEDLKQQATLASYRSHSSKFEFKSINSINSTTYLSPWHRGGDSEHKPLAAVKHKCDKESSSSSQASYFVKSNQLMSLASPFAFDLPFLKSRLSQMNSQNGFLQPKFQQVTDKGGPSSDQMSNKNTSECDRKAVLSTQPSQLASYNQQCSMWDTNLALKL</sequence>
<dbReference type="EMBL" id="WJXA01000005">
    <property type="protein sequence ID" value="KAF7143969.1"/>
    <property type="molecule type" value="Genomic_DNA"/>
</dbReference>
<dbReference type="AlphaFoldDB" id="A0A834GZ26"/>
<evidence type="ECO:0000259" key="4">
    <source>
        <dbReference type="PROSITE" id="PS50014"/>
    </source>
</evidence>
<evidence type="ECO:0000313" key="6">
    <source>
        <dbReference type="Proteomes" id="UP000626092"/>
    </source>
</evidence>
<dbReference type="Proteomes" id="UP000626092">
    <property type="component" value="Unassembled WGS sequence"/>
</dbReference>
<evidence type="ECO:0000256" key="3">
    <source>
        <dbReference type="SAM" id="MobiDB-lite"/>
    </source>
</evidence>
<feature type="domain" description="Bromo" evidence="4">
    <location>
        <begin position="118"/>
        <end position="188"/>
    </location>
</feature>
<evidence type="ECO:0000256" key="2">
    <source>
        <dbReference type="PROSITE-ProRule" id="PRU00035"/>
    </source>
</evidence>
<dbReference type="Pfam" id="PF00439">
    <property type="entry name" value="Bromodomain"/>
    <property type="match status" value="1"/>
</dbReference>
<dbReference type="SMART" id="SM00297">
    <property type="entry name" value="BROMO"/>
    <property type="match status" value="1"/>
</dbReference>
<dbReference type="PROSITE" id="PS50014">
    <property type="entry name" value="BROMODOMAIN_2"/>
    <property type="match status" value="1"/>
</dbReference>
<protein>
    <recommendedName>
        <fullName evidence="4">Bromo domain-containing protein</fullName>
    </recommendedName>
</protein>
<dbReference type="CDD" id="cd04369">
    <property type="entry name" value="Bromodomain"/>
    <property type="match status" value="1"/>
</dbReference>
<dbReference type="PANTHER" id="PTHR22881">
    <property type="entry name" value="BROMODOMAIN CONTAINING PROTEIN"/>
    <property type="match status" value="1"/>
</dbReference>
<dbReference type="InterPro" id="IPR036427">
    <property type="entry name" value="Bromodomain-like_sf"/>
</dbReference>
<dbReference type="InterPro" id="IPR051831">
    <property type="entry name" value="Bromodomain_contain_prot"/>
</dbReference>
<dbReference type="InterPro" id="IPR001487">
    <property type="entry name" value="Bromodomain"/>
</dbReference>
<feature type="compositionally biased region" description="Polar residues" evidence="3">
    <location>
        <begin position="641"/>
        <end position="660"/>
    </location>
</feature>
<dbReference type="OrthoDB" id="21449at2759"/>
<comment type="caution">
    <text evidence="5">The sequence shown here is derived from an EMBL/GenBank/DDBJ whole genome shotgun (WGS) entry which is preliminary data.</text>
</comment>
<evidence type="ECO:0000313" key="5">
    <source>
        <dbReference type="EMBL" id="KAF7143969.1"/>
    </source>
</evidence>
<feature type="region of interest" description="Disordered" evidence="3">
    <location>
        <begin position="641"/>
        <end position="663"/>
    </location>
</feature>
<dbReference type="PRINTS" id="PR00503">
    <property type="entry name" value="BROMODOMAIN"/>
</dbReference>
<keyword evidence="1 2" id="KW-0103">Bromodomain</keyword>
<name>A0A834GZ26_RHOSS</name>
<dbReference type="PANTHER" id="PTHR22881:SF26">
    <property type="entry name" value="BROMODOMAIN CONTAINING PROTEIN, EXPRESSED"/>
    <property type="match status" value="1"/>
</dbReference>
<proteinExistence type="predicted"/>
<evidence type="ECO:0000256" key="1">
    <source>
        <dbReference type="ARBA" id="ARBA00023117"/>
    </source>
</evidence>
<keyword evidence="6" id="KW-1185">Reference proteome</keyword>
<reference evidence="5" key="1">
    <citation type="submission" date="2019-11" db="EMBL/GenBank/DDBJ databases">
        <authorList>
            <person name="Liu Y."/>
            <person name="Hou J."/>
            <person name="Li T.-Q."/>
            <person name="Guan C.-H."/>
            <person name="Wu X."/>
            <person name="Wu H.-Z."/>
            <person name="Ling F."/>
            <person name="Zhang R."/>
            <person name="Shi X.-G."/>
            <person name="Ren J.-P."/>
            <person name="Chen E.-F."/>
            <person name="Sun J.-M."/>
        </authorList>
    </citation>
    <scope>NUCLEOTIDE SEQUENCE</scope>
    <source>
        <strain evidence="5">Adult_tree_wgs_1</strain>
        <tissue evidence="5">Leaves</tissue>
    </source>
</reference>
<feature type="region of interest" description="Disordered" evidence="3">
    <location>
        <begin position="35"/>
        <end position="83"/>
    </location>
</feature>